<dbReference type="Gene3D" id="3.80.10.10">
    <property type="entry name" value="Ribonuclease Inhibitor"/>
    <property type="match status" value="1"/>
</dbReference>
<accession>A0AAV8X7D4</accession>
<evidence type="ECO:0000313" key="6">
    <source>
        <dbReference type="Proteomes" id="UP001162156"/>
    </source>
</evidence>
<dbReference type="AlphaFoldDB" id="A0AAV8X7D4"/>
<keyword evidence="2" id="KW-0677">Repeat</keyword>
<dbReference type="InterPro" id="IPR050216">
    <property type="entry name" value="LRR_domain-containing"/>
</dbReference>
<sequence length="421" mass="47477">MKIVCNVFVGNRLLPSLSINKPRKHVKSTLALCKHPKSEDYCIILFSGQNKNGTKYSLKGNIKQVLTKFVNEGKCTIQFSKPEHDLFIQCDVIQLKGFLHLLKRALENKISDKELSFSSMAVMPVKQKDIAPTKMNIIKRSDYPVKGFPRTLEELHINDVRRCGVDKGIMNLMKLRILDLSNNCIEYIPEELSKLPNLKELNVSHNLLGKASLKQWSWMEGYLSKSLLLLDMSYNELTFVPNQICKLHKLTTLNLNNNSIKTLPAGIGNLRNLRIFSASNNSLVVLPGSIKKLKLQSIDISNNNFEQCIPNGAAIFSKPLPVSMLKEYAARKVLSARLLYPPGSLPLTLIDYLDNAKFCVCGKACFELYLRSSHNLLLGNIAESVSSSAGDMMYVPIDCYFCSLRCFGFAFQNRSRHPIVR</sequence>
<reference evidence="5" key="1">
    <citation type="journal article" date="2023" name="Insect Mol. Biol.">
        <title>Genome sequencing provides insights into the evolution of gene families encoding plant cell wall-degrading enzymes in longhorned beetles.</title>
        <authorList>
            <person name="Shin N.R."/>
            <person name="Okamura Y."/>
            <person name="Kirsch R."/>
            <person name="Pauchet Y."/>
        </authorList>
    </citation>
    <scope>NUCLEOTIDE SEQUENCE</scope>
    <source>
        <strain evidence="5">RBIC_L_NR</strain>
    </source>
</reference>
<dbReference type="Pfam" id="PF13855">
    <property type="entry name" value="LRR_8"/>
    <property type="match status" value="1"/>
</dbReference>
<gene>
    <name evidence="5" type="ORF">NQ314_013339</name>
</gene>
<dbReference type="InterPro" id="IPR003591">
    <property type="entry name" value="Leu-rich_rpt_typical-subtyp"/>
</dbReference>
<dbReference type="Pfam" id="PF00560">
    <property type="entry name" value="LRR_1"/>
    <property type="match status" value="2"/>
</dbReference>
<dbReference type="EMBL" id="JANEYF010003725">
    <property type="protein sequence ID" value="KAJ8934464.1"/>
    <property type="molecule type" value="Genomic_DNA"/>
</dbReference>
<dbReference type="SMART" id="SM00369">
    <property type="entry name" value="LRR_TYP"/>
    <property type="match status" value="3"/>
</dbReference>
<dbReference type="InterPro" id="IPR057437">
    <property type="entry name" value="PIF1/LRR1_PH"/>
</dbReference>
<dbReference type="InterPro" id="IPR001611">
    <property type="entry name" value="Leu-rich_rpt"/>
</dbReference>
<proteinExistence type="predicted"/>
<protein>
    <recommendedName>
        <fullName evidence="4">PIF1/LRR1 pleckstrin homology domain-containing protein</fullName>
    </recommendedName>
</protein>
<evidence type="ECO:0000256" key="3">
    <source>
        <dbReference type="ARBA" id="ARBA00023242"/>
    </source>
</evidence>
<evidence type="ECO:0000256" key="1">
    <source>
        <dbReference type="ARBA" id="ARBA00022614"/>
    </source>
</evidence>
<keyword evidence="3" id="KW-0539">Nucleus</keyword>
<dbReference type="SUPFAM" id="SSF52058">
    <property type="entry name" value="L domain-like"/>
    <property type="match status" value="1"/>
</dbReference>
<dbReference type="GO" id="GO:0005737">
    <property type="term" value="C:cytoplasm"/>
    <property type="evidence" value="ECO:0007669"/>
    <property type="project" value="TreeGrafter"/>
</dbReference>
<keyword evidence="6" id="KW-1185">Reference proteome</keyword>
<name>A0AAV8X7D4_9CUCU</name>
<dbReference type="InterPro" id="IPR032675">
    <property type="entry name" value="LRR_dom_sf"/>
</dbReference>
<evidence type="ECO:0000259" key="4">
    <source>
        <dbReference type="Pfam" id="PF25344"/>
    </source>
</evidence>
<evidence type="ECO:0000313" key="5">
    <source>
        <dbReference type="EMBL" id="KAJ8934464.1"/>
    </source>
</evidence>
<feature type="domain" description="PIF1/LRR1 pleckstrin homology" evidence="4">
    <location>
        <begin position="1"/>
        <end position="114"/>
    </location>
</feature>
<dbReference type="PANTHER" id="PTHR48051">
    <property type="match status" value="1"/>
</dbReference>
<keyword evidence="1" id="KW-0433">Leucine-rich repeat</keyword>
<dbReference type="PROSITE" id="PS51450">
    <property type="entry name" value="LRR"/>
    <property type="match status" value="2"/>
</dbReference>
<comment type="caution">
    <text evidence="5">The sequence shown here is derived from an EMBL/GenBank/DDBJ whole genome shotgun (WGS) entry which is preliminary data.</text>
</comment>
<dbReference type="Pfam" id="PF25344">
    <property type="entry name" value="PH_LRR1"/>
    <property type="match status" value="1"/>
</dbReference>
<evidence type="ECO:0000256" key="2">
    <source>
        <dbReference type="ARBA" id="ARBA00022737"/>
    </source>
</evidence>
<organism evidence="5 6">
    <name type="scientific">Rhamnusium bicolor</name>
    <dbReference type="NCBI Taxonomy" id="1586634"/>
    <lineage>
        <taxon>Eukaryota</taxon>
        <taxon>Metazoa</taxon>
        <taxon>Ecdysozoa</taxon>
        <taxon>Arthropoda</taxon>
        <taxon>Hexapoda</taxon>
        <taxon>Insecta</taxon>
        <taxon>Pterygota</taxon>
        <taxon>Neoptera</taxon>
        <taxon>Endopterygota</taxon>
        <taxon>Coleoptera</taxon>
        <taxon>Polyphaga</taxon>
        <taxon>Cucujiformia</taxon>
        <taxon>Chrysomeloidea</taxon>
        <taxon>Cerambycidae</taxon>
        <taxon>Lepturinae</taxon>
        <taxon>Rhagiini</taxon>
        <taxon>Rhamnusium</taxon>
    </lineage>
</organism>
<dbReference type="PANTHER" id="PTHR48051:SF52">
    <property type="entry name" value="LEUCINE-RICH REPEAT PROTEIN 1"/>
    <property type="match status" value="1"/>
</dbReference>
<dbReference type="Proteomes" id="UP001162156">
    <property type="component" value="Unassembled WGS sequence"/>
</dbReference>